<comment type="subcellular location">
    <subcellularLocation>
        <location evidence="1">Nucleus</location>
    </subcellularLocation>
</comment>
<dbReference type="GO" id="GO:0043565">
    <property type="term" value="F:sequence-specific DNA binding"/>
    <property type="evidence" value="ECO:0007669"/>
    <property type="project" value="InterPro"/>
</dbReference>
<dbReference type="AlphaFoldDB" id="A0AAV7HAL9"/>
<dbReference type="SUPFAM" id="SSF57716">
    <property type="entry name" value="Glucocorticoid receptor-like (DNA-binding domain)"/>
    <property type="match status" value="1"/>
</dbReference>
<organism evidence="10 11">
    <name type="scientific">Dendrobium chrysotoxum</name>
    <name type="common">Orchid</name>
    <dbReference type="NCBI Taxonomy" id="161865"/>
    <lineage>
        <taxon>Eukaryota</taxon>
        <taxon>Viridiplantae</taxon>
        <taxon>Streptophyta</taxon>
        <taxon>Embryophyta</taxon>
        <taxon>Tracheophyta</taxon>
        <taxon>Spermatophyta</taxon>
        <taxon>Magnoliopsida</taxon>
        <taxon>Liliopsida</taxon>
        <taxon>Asparagales</taxon>
        <taxon>Orchidaceae</taxon>
        <taxon>Epidendroideae</taxon>
        <taxon>Malaxideae</taxon>
        <taxon>Dendrobiinae</taxon>
        <taxon>Dendrobium</taxon>
    </lineage>
</organism>
<feature type="compositionally biased region" description="Basic and acidic residues" evidence="8">
    <location>
        <begin position="269"/>
        <end position="284"/>
    </location>
</feature>
<dbReference type="InterPro" id="IPR038108">
    <property type="entry name" value="RPN13_DEUBAD_sf"/>
</dbReference>
<keyword evidence="11" id="KW-1185">Reference proteome</keyword>
<dbReference type="Gene3D" id="3.30.50.10">
    <property type="entry name" value="Erythroid Transcription Factor GATA-1, subunit A"/>
    <property type="match status" value="1"/>
</dbReference>
<keyword evidence="6" id="KW-0804">Transcription</keyword>
<evidence type="ECO:0000313" key="11">
    <source>
        <dbReference type="Proteomes" id="UP000775213"/>
    </source>
</evidence>
<dbReference type="InterPro" id="IPR044867">
    <property type="entry name" value="DEUBAD_dom"/>
</dbReference>
<feature type="region of interest" description="Disordered" evidence="8">
    <location>
        <begin position="161"/>
        <end position="181"/>
    </location>
</feature>
<dbReference type="PROSITE" id="PS51916">
    <property type="entry name" value="DEUBAD"/>
    <property type="match status" value="1"/>
</dbReference>
<accession>A0AAV7HAL9</accession>
<dbReference type="InterPro" id="IPR028020">
    <property type="entry name" value="ASX_DEUBAD_dom"/>
</dbReference>
<dbReference type="Gene3D" id="1.10.2020.20">
    <property type="match status" value="1"/>
</dbReference>
<feature type="region of interest" description="Disordered" evidence="8">
    <location>
        <begin position="269"/>
        <end position="305"/>
    </location>
</feature>
<evidence type="ECO:0000256" key="4">
    <source>
        <dbReference type="ARBA" id="ARBA00022833"/>
    </source>
</evidence>
<evidence type="ECO:0000256" key="7">
    <source>
        <dbReference type="ARBA" id="ARBA00023242"/>
    </source>
</evidence>
<dbReference type="InterPro" id="IPR000679">
    <property type="entry name" value="Znf_GATA"/>
</dbReference>
<evidence type="ECO:0000313" key="10">
    <source>
        <dbReference type="EMBL" id="KAH0465941.1"/>
    </source>
</evidence>
<evidence type="ECO:0000256" key="1">
    <source>
        <dbReference type="ARBA" id="ARBA00004123"/>
    </source>
</evidence>
<dbReference type="EMBL" id="JAGFBR010000006">
    <property type="protein sequence ID" value="KAH0465941.1"/>
    <property type="molecule type" value="Genomic_DNA"/>
</dbReference>
<dbReference type="GO" id="GO:0008270">
    <property type="term" value="F:zinc ion binding"/>
    <property type="evidence" value="ECO:0007669"/>
    <property type="project" value="UniProtKB-KW"/>
</dbReference>
<keyword evidence="7" id="KW-0539">Nucleus</keyword>
<dbReference type="CDD" id="cd00202">
    <property type="entry name" value="ZnF_GATA"/>
    <property type="match status" value="1"/>
</dbReference>
<dbReference type="PANTHER" id="PTHR46855">
    <property type="entry name" value="OSJNBB0038F03.10 PROTEIN"/>
    <property type="match status" value="1"/>
</dbReference>
<evidence type="ECO:0000256" key="5">
    <source>
        <dbReference type="ARBA" id="ARBA00023015"/>
    </source>
</evidence>
<keyword evidence="4" id="KW-0862">Zinc</keyword>
<dbReference type="Proteomes" id="UP000775213">
    <property type="component" value="Unassembled WGS sequence"/>
</dbReference>
<dbReference type="InterPro" id="IPR013088">
    <property type="entry name" value="Znf_NHR/GATA"/>
</dbReference>
<dbReference type="SMART" id="SM00401">
    <property type="entry name" value="ZnF_GATA"/>
    <property type="match status" value="1"/>
</dbReference>
<dbReference type="PANTHER" id="PTHR46855:SF1">
    <property type="entry name" value="GATA TRANSCRIPTION FACTOR 26"/>
    <property type="match status" value="1"/>
</dbReference>
<name>A0AAV7HAL9_DENCH</name>
<reference evidence="10 11" key="1">
    <citation type="journal article" date="2021" name="Hortic Res">
        <title>Chromosome-scale assembly of the Dendrobium chrysotoxum genome enhances the understanding of orchid evolution.</title>
        <authorList>
            <person name="Zhang Y."/>
            <person name="Zhang G.Q."/>
            <person name="Zhang D."/>
            <person name="Liu X.D."/>
            <person name="Xu X.Y."/>
            <person name="Sun W.H."/>
            <person name="Yu X."/>
            <person name="Zhu X."/>
            <person name="Wang Z.W."/>
            <person name="Zhao X."/>
            <person name="Zhong W.Y."/>
            <person name="Chen H."/>
            <person name="Yin W.L."/>
            <person name="Huang T."/>
            <person name="Niu S.C."/>
            <person name="Liu Z.J."/>
        </authorList>
    </citation>
    <scope>NUCLEOTIDE SEQUENCE [LARGE SCALE GENOMIC DNA]</scope>
    <source>
        <strain evidence="10">Lindl</strain>
    </source>
</reference>
<keyword evidence="5" id="KW-0805">Transcription regulation</keyword>
<keyword evidence="2" id="KW-0479">Metal-binding</keyword>
<dbReference type="GO" id="GO:0006355">
    <property type="term" value="P:regulation of DNA-templated transcription"/>
    <property type="evidence" value="ECO:0007669"/>
    <property type="project" value="InterPro"/>
</dbReference>
<dbReference type="Pfam" id="PF13919">
    <property type="entry name" value="ASXH"/>
    <property type="match status" value="1"/>
</dbReference>
<dbReference type="InterPro" id="IPR044589">
    <property type="entry name" value="GATA26/27"/>
</dbReference>
<evidence type="ECO:0000256" key="2">
    <source>
        <dbReference type="ARBA" id="ARBA00022723"/>
    </source>
</evidence>
<proteinExistence type="predicted"/>
<protein>
    <recommendedName>
        <fullName evidence="9">DEUBAD domain-containing protein</fullName>
    </recommendedName>
</protein>
<keyword evidence="3" id="KW-0863">Zinc-finger</keyword>
<feature type="domain" description="DEUBAD" evidence="9">
    <location>
        <begin position="311"/>
        <end position="424"/>
    </location>
</feature>
<evidence type="ECO:0000256" key="8">
    <source>
        <dbReference type="SAM" id="MobiDB-lite"/>
    </source>
</evidence>
<sequence length="609" mass="68228">MDLAVIVELHSVWNLIELINRIVPLPWISSTPLWRNGPPEKPVLCNACGSRWRTKGSLANYTPLHARELSEWGEPKVAKMKNISLKSKEHKLNKRKKMHGIVENECEMRFFELDQNYVRTFEGNASNRSSSGSAISYSESCANFGVADASDLTGSAQSNALDSSLVPVPSKKRSVIHPKPSPVEKLTKDLYSIWHEQQSSNLSGSSEEDLLFERDITRSSVEIGHGGVLLRYPSYKPIEEESEASSLPADNKLISEAYSRSASFPVISESKRTRTSDAGTEKIENSTVHTSQEHAKSESVSPQNLSMLEDRDSPLRFVDLKDVVSLEVFMKYLTNDEQQQLMKYLPSIDTAIPCESLKSLFSSPLFMENLSYFQQLLQDGVFDLSFCHMSVGECRDLSFCHMSVGECRALKLALLNSLKSRWVDHYGKVKDVKRQQSPVANGGENSANFLLHYNIAPSKRTRQIQNGHMQDSKRIMRSPKIVYRSSNTKSPSTKSSVLNPTEIESKEMLDTDDLVDNEGACVSPRSLFAWPPDPSSELQFTDDSSDQDLLLNVRCSSSFPEAELLHHHPCNEKTSSNSSRAESCVATEEESLCNYPASSFCSQQLNHHK</sequence>
<evidence type="ECO:0000259" key="9">
    <source>
        <dbReference type="PROSITE" id="PS51916"/>
    </source>
</evidence>
<gene>
    <name evidence="10" type="ORF">IEQ34_006044</name>
</gene>
<dbReference type="GO" id="GO:0005634">
    <property type="term" value="C:nucleus"/>
    <property type="evidence" value="ECO:0007669"/>
    <property type="project" value="UniProtKB-SubCell"/>
</dbReference>
<evidence type="ECO:0000256" key="3">
    <source>
        <dbReference type="ARBA" id="ARBA00022771"/>
    </source>
</evidence>
<comment type="caution">
    <text evidence="10">The sequence shown here is derived from an EMBL/GenBank/DDBJ whole genome shotgun (WGS) entry which is preliminary data.</text>
</comment>
<evidence type="ECO:0000256" key="6">
    <source>
        <dbReference type="ARBA" id="ARBA00023163"/>
    </source>
</evidence>
<dbReference type="Pfam" id="PF00320">
    <property type="entry name" value="GATA"/>
    <property type="match status" value="1"/>
</dbReference>